<organism evidence="1">
    <name type="scientific">marine sediment metagenome</name>
    <dbReference type="NCBI Taxonomy" id="412755"/>
    <lineage>
        <taxon>unclassified sequences</taxon>
        <taxon>metagenomes</taxon>
        <taxon>ecological metagenomes</taxon>
    </lineage>
</organism>
<name>A0A0F9D0C7_9ZZZZ</name>
<dbReference type="AlphaFoldDB" id="A0A0F9D0C7"/>
<dbReference type="EMBL" id="LAZR01033746">
    <property type="protein sequence ID" value="KKL47211.1"/>
    <property type="molecule type" value="Genomic_DNA"/>
</dbReference>
<sequence length="65" mass="6785">MKAGTKVKVDLNFNDAKKLGINGSVVGIGEVTGTYPSNTPGHYVKFGGKTVAIADKYNALTEIKG</sequence>
<gene>
    <name evidence="1" type="ORF">LCGC14_2337760</name>
</gene>
<accession>A0A0F9D0C7</accession>
<reference evidence="1" key="1">
    <citation type="journal article" date="2015" name="Nature">
        <title>Complex archaea that bridge the gap between prokaryotes and eukaryotes.</title>
        <authorList>
            <person name="Spang A."/>
            <person name="Saw J.H."/>
            <person name="Jorgensen S.L."/>
            <person name="Zaremba-Niedzwiedzka K."/>
            <person name="Martijn J."/>
            <person name="Lind A.E."/>
            <person name="van Eijk R."/>
            <person name="Schleper C."/>
            <person name="Guy L."/>
            <person name="Ettema T.J."/>
        </authorList>
    </citation>
    <scope>NUCLEOTIDE SEQUENCE</scope>
</reference>
<comment type="caution">
    <text evidence="1">The sequence shown here is derived from an EMBL/GenBank/DDBJ whole genome shotgun (WGS) entry which is preliminary data.</text>
</comment>
<protein>
    <submittedName>
        <fullName evidence="1">Uncharacterized protein</fullName>
    </submittedName>
</protein>
<proteinExistence type="predicted"/>
<evidence type="ECO:0000313" key="1">
    <source>
        <dbReference type="EMBL" id="KKL47211.1"/>
    </source>
</evidence>